<dbReference type="InterPro" id="IPR036188">
    <property type="entry name" value="FAD/NAD-bd_sf"/>
</dbReference>
<feature type="domain" description="Pyridine nucleotide-disulphide oxidoreductase dimerisation" evidence="7">
    <location>
        <begin position="331"/>
        <end position="428"/>
    </location>
</feature>
<dbReference type="GO" id="GO:0016692">
    <property type="term" value="F:NADH peroxidase activity"/>
    <property type="evidence" value="ECO:0007669"/>
    <property type="project" value="UniProtKB-EC"/>
</dbReference>
<feature type="domain" description="FAD/NAD(P)-binding" evidence="8">
    <location>
        <begin position="1"/>
        <end position="305"/>
    </location>
</feature>
<dbReference type="RefSeq" id="WP_103298072.1">
    <property type="nucleotide sequence ID" value="NZ_PPQT01000059.1"/>
</dbReference>
<dbReference type="Proteomes" id="UP000254047">
    <property type="component" value="Unassembled WGS sequence"/>
</dbReference>
<dbReference type="InterPro" id="IPR004099">
    <property type="entry name" value="Pyr_nucl-diS_OxRdtase_dimer"/>
</dbReference>
<evidence type="ECO:0000313" key="9">
    <source>
        <dbReference type="EMBL" id="SUM42902.1"/>
    </source>
</evidence>
<evidence type="ECO:0000256" key="6">
    <source>
        <dbReference type="ARBA" id="ARBA00023284"/>
    </source>
</evidence>
<dbReference type="PANTHER" id="PTHR43429:SF1">
    <property type="entry name" value="NAD(P)H SULFUR OXIDOREDUCTASE (COA-DEPENDENT)"/>
    <property type="match status" value="1"/>
</dbReference>
<keyword evidence="9" id="KW-0575">Peroxidase</keyword>
<dbReference type="InterPro" id="IPR016156">
    <property type="entry name" value="FAD/NAD-linked_Rdtase_dimer_sf"/>
</dbReference>
<dbReference type="InterPro" id="IPR023753">
    <property type="entry name" value="FAD/NAD-binding_dom"/>
</dbReference>
<keyword evidence="4" id="KW-0274">FAD</keyword>
<evidence type="ECO:0000256" key="5">
    <source>
        <dbReference type="ARBA" id="ARBA00023002"/>
    </source>
</evidence>
<dbReference type="AlphaFoldDB" id="A0A380FWM2"/>
<name>A0A380FWM2_9STAP</name>
<proteinExistence type="inferred from homology"/>
<dbReference type="Pfam" id="PF07992">
    <property type="entry name" value="Pyr_redox_2"/>
    <property type="match status" value="1"/>
</dbReference>
<dbReference type="EMBL" id="UHDO01000001">
    <property type="protein sequence ID" value="SUM42902.1"/>
    <property type="molecule type" value="Genomic_DNA"/>
</dbReference>
<dbReference type="EC" id="1.11.1.1" evidence="9"/>
<evidence type="ECO:0000256" key="2">
    <source>
        <dbReference type="ARBA" id="ARBA00009130"/>
    </source>
</evidence>
<comment type="similarity">
    <text evidence="2">Belongs to the class-III pyridine nucleotide-disulfide oxidoreductase family.</text>
</comment>
<dbReference type="PRINTS" id="PR00411">
    <property type="entry name" value="PNDRDTASEI"/>
</dbReference>
<sequence>MKYVVVGTSHAGYEVIETLLKEDSNAEIEVFESGDKPSFLSCGIQSYLEDVAPSLDSLHYASEQSYKDQGVNIHTNSTVTDLDADKKVITVEQNGQSNEVSYDKLFLSPGGKPVTPPVEGIDKYNNVFFMRGREWADKIKQRMPQAKKAVVVGGGYIGIEAAEAFAKAGIETTILDVNDRILSTYLDKEFTDILEKNSEKHDLYFKGGETVKSLSGDNDGNVTKVTTDKAEYEADTVLFAVGVEPATEWLDGKIDLGKKGIININHQQQTSAKDVYAGGDATLIPFAPIEEDRYIALATNSRRQGVVAAKNMAGKDMTMPRVSGTSGLQLFDYKFGQTGVHGSEADSYDGNLGQKYVEELIHPKFRQDDATIHMKVIYDEDSHKILGGQVMSTENVTDAINVISMAISAGFTLEQLAVQDFFFQPDYDRPWHYLNVLAQQALGDTFGSDKMLF</sequence>
<organism evidence="9 10">
    <name type="scientific">Staphylococcus petrasii</name>
    <dbReference type="NCBI Taxonomy" id="1276936"/>
    <lineage>
        <taxon>Bacteria</taxon>
        <taxon>Bacillati</taxon>
        <taxon>Bacillota</taxon>
        <taxon>Bacilli</taxon>
        <taxon>Bacillales</taxon>
        <taxon>Staphylococcaceae</taxon>
        <taxon>Staphylococcus</taxon>
    </lineage>
</organism>
<accession>A0A380FWM2</accession>
<evidence type="ECO:0000256" key="4">
    <source>
        <dbReference type="ARBA" id="ARBA00022827"/>
    </source>
</evidence>
<dbReference type="InterPro" id="IPR050260">
    <property type="entry name" value="FAD-bd_OxRdtase"/>
</dbReference>
<dbReference type="PANTHER" id="PTHR43429">
    <property type="entry name" value="PYRIDINE NUCLEOTIDE-DISULFIDE OXIDOREDUCTASE DOMAIN-CONTAINING"/>
    <property type="match status" value="1"/>
</dbReference>
<gene>
    <name evidence="9" type="primary">npr</name>
    <name evidence="9" type="ORF">NCTC13830_00426</name>
</gene>
<keyword evidence="6" id="KW-0676">Redox-active center</keyword>
<dbReference type="PRINTS" id="PR00368">
    <property type="entry name" value="FADPNR"/>
</dbReference>
<evidence type="ECO:0000259" key="7">
    <source>
        <dbReference type="Pfam" id="PF02852"/>
    </source>
</evidence>
<dbReference type="OrthoDB" id="9802028at2"/>
<comment type="cofactor">
    <cofactor evidence="1">
        <name>FAD</name>
        <dbReference type="ChEBI" id="CHEBI:57692"/>
    </cofactor>
</comment>
<evidence type="ECO:0000313" key="10">
    <source>
        <dbReference type="Proteomes" id="UP000254047"/>
    </source>
</evidence>
<evidence type="ECO:0000259" key="8">
    <source>
        <dbReference type="Pfam" id="PF07992"/>
    </source>
</evidence>
<dbReference type="Gene3D" id="3.50.50.60">
    <property type="entry name" value="FAD/NAD(P)-binding domain"/>
    <property type="match status" value="2"/>
</dbReference>
<dbReference type="Pfam" id="PF02852">
    <property type="entry name" value="Pyr_redox_dim"/>
    <property type="match status" value="1"/>
</dbReference>
<evidence type="ECO:0000256" key="1">
    <source>
        <dbReference type="ARBA" id="ARBA00001974"/>
    </source>
</evidence>
<protein>
    <submittedName>
        <fullName evidence="9">Pyridine nucleotide-disulfide oxidoreductase</fullName>
        <ecNumber evidence="9">1.11.1.1</ecNumber>
    </submittedName>
</protein>
<keyword evidence="3" id="KW-0285">Flavoprotein</keyword>
<reference evidence="9 10" key="1">
    <citation type="submission" date="2018-06" db="EMBL/GenBank/DDBJ databases">
        <authorList>
            <consortium name="Pathogen Informatics"/>
            <person name="Doyle S."/>
        </authorList>
    </citation>
    <scope>NUCLEOTIDE SEQUENCE [LARGE SCALE GENOMIC DNA]</scope>
    <source>
        <strain evidence="9 10">NCTC13830</strain>
    </source>
</reference>
<dbReference type="SUPFAM" id="SSF51905">
    <property type="entry name" value="FAD/NAD(P)-binding domain"/>
    <property type="match status" value="2"/>
</dbReference>
<dbReference type="SUPFAM" id="SSF55424">
    <property type="entry name" value="FAD/NAD-linked reductases, dimerisation (C-terminal) domain"/>
    <property type="match status" value="1"/>
</dbReference>
<evidence type="ECO:0000256" key="3">
    <source>
        <dbReference type="ARBA" id="ARBA00022630"/>
    </source>
</evidence>
<dbReference type="Gene3D" id="3.30.390.30">
    <property type="match status" value="1"/>
</dbReference>
<keyword evidence="5 9" id="KW-0560">Oxidoreductase</keyword>